<dbReference type="PROSITE" id="PS51792">
    <property type="entry name" value="YIPPEE"/>
    <property type="match status" value="1"/>
</dbReference>
<reference evidence="3" key="2">
    <citation type="submission" date="2015-06" db="UniProtKB">
        <authorList>
            <consortium name="EnsemblPlants"/>
        </authorList>
    </citation>
    <scope>IDENTIFICATION</scope>
    <source>
        <strain evidence="3">cv. Heinz 1706</strain>
    </source>
</reference>
<dbReference type="HOGENOM" id="CLU_123591_0_0_1"/>
<dbReference type="STRING" id="4081.K4C9V1"/>
<sequence length="188" mass="20251">MPSSDYFHCRCGTRVALVQDYVEIDEELTFVLQGIFTDMFNVVVPENDESYHQVLNGNTVVDTLCVNCRDRLGWKFIAVAQGSPYEAGQFLMMLDKLNYTNGQLLDPYELGGGPNEDNVDQAGGANNEENADNQDGGANNQDGVANNADNQDGGANNQDGGANNADNQDGGGDQLVVSNGHSDRNPNI</sequence>
<evidence type="ECO:0000313" key="4">
    <source>
        <dbReference type="Proteomes" id="UP000004994"/>
    </source>
</evidence>
<dbReference type="OMA" id="NEQNADH"/>
<reference evidence="3" key="1">
    <citation type="journal article" date="2012" name="Nature">
        <title>The tomato genome sequence provides insights into fleshy fruit evolution.</title>
        <authorList>
            <consortium name="Tomato Genome Consortium"/>
        </authorList>
    </citation>
    <scope>NUCLEOTIDE SEQUENCE [LARGE SCALE GENOMIC DNA]</scope>
    <source>
        <strain evidence="3">cv. Heinz 1706</strain>
    </source>
</reference>
<dbReference type="InParanoid" id="K4C9V1"/>
<evidence type="ECO:0000256" key="1">
    <source>
        <dbReference type="SAM" id="MobiDB-lite"/>
    </source>
</evidence>
<organism evidence="3">
    <name type="scientific">Solanum lycopersicum</name>
    <name type="common">Tomato</name>
    <name type="synonym">Lycopersicon esculentum</name>
    <dbReference type="NCBI Taxonomy" id="4081"/>
    <lineage>
        <taxon>Eukaryota</taxon>
        <taxon>Viridiplantae</taxon>
        <taxon>Streptophyta</taxon>
        <taxon>Embryophyta</taxon>
        <taxon>Tracheophyta</taxon>
        <taxon>Spermatophyta</taxon>
        <taxon>Magnoliopsida</taxon>
        <taxon>eudicotyledons</taxon>
        <taxon>Gunneridae</taxon>
        <taxon>Pentapetalae</taxon>
        <taxon>asterids</taxon>
        <taxon>lamiids</taxon>
        <taxon>Solanales</taxon>
        <taxon>Solanaceae</taxon>
        <taxon>Solanoideae</taxon>
        <taxon>Solaneae</taxon>
        <taxon>Solanum</taxon>
        <taxon>Solanum subgen. Lycopersicon</taxon>
    </lineage>
</organism>
<evidence type="ECO:0000259" key="2">
    <source>
        <dbReference type="PROSITE" id="PS51792"/>
    </source>
</evidence>
<dbReference type="EnsemblPlants" id="Solyc06g075880.1.1">
    <property type="protein sequence ID" value="Solyc06g075880.1.1"/>
    <property type="gene ID" value="Solyc06g075880.1"/>
</dbReference>
<dbReference type="Gramene" id="Solyc06g075880.1.1">
    <property type="protein sequence ID" value="Solyc06g075880.1.1"/>
    <property type="gene ID" value="Solyc06g075880.1"/>
</dbReference>
<protein>
    <recommendedName>
        <fullName evidence="2">Yippee domain-containing protein</fullName>
    </recommendedName>
</protein>
<accession>K4C9V1</accession>
<evidence type="ECO:0000313" key="3">
    <source>
        <dbReference type="EnsemblPlants" id="Solyc06g075880.1.1"/>
    </source>
</evidence>
<dbReference type="AlphaFoldDB" id="K4C9V1"/>
<feature type="domain" description="Yippee" evidence="2">
    <location>
        <begin position="4"/>
        <end position="101"/>
    </location>
</feature>
<dbReference type="PaxDb" id="4081-Solyc06g075880.1.1"/>
<keyword evidence="4" id="KW-1185">Reference proteome</keyword>
<dbReference type="PhylomeDB" id="K4C9V1"/>
<feature type="compositionally biased region" description="Low complexity" evidence="1">
    <location>
        <begin position="120"/>
        <end position="168"/>
    </location>
</feature>
<feature type="region of interest" description="Disordered" evidence="1">
    <location>
        <begin position="108"/>
        <end position="188"/>
    </location>
</feature>
<dbReference type="InterPro" id="IPR034751">
    <property type="entry name" value="Yippee"/>
</dbReference>
<name>K4C9V1_SOLLC</name>
<proteinExistence type="predicted"/>
<dbReference type="Proteomes" id="UP000004994">
    <property type="component" value="Chromosome 6"/>
</dbReference>